<evidence type="ECO:0000259" key="1">
    <source>
        <dbReference type="Pfam" id="PF19066"/>
    </source>
</evidence>
<name>A0A6C0B6H5_9ZZZZ</name>
<organism evidence="2">
    <name type="scientific">viral metagenome</name>
    <dbReference type="NCBI Taxonomy" id="1070528"/>
    <lineage>
        <taxon>unclassified sequences</taxon>
        <taxon>metagenomes</taxon>
        <taxon>organismal metagenomes</taxon>
    </lineage>
</organism>
<proteinExistence type="predicted"/>
<dbReference type="EMBL" id="MN739086">
    <property type="protein sequence ID" value="QHS87686.1"/>
    <property type="molecule type" value="Genomic_DNA"/>
</dbReference>
<reference evidence="2" key="1">
    <citation type="journal article" date="2020" name="Nature">
        <title>Giant virus diversity and host interactions through global metagenomics.</title>
        <authorList>
            <person name="Schulz F."/>
            <person name="Roux S."/>
            <person name="Paez-Espino D."/>
            <person name="Jungbluth S."/>
            <person name="Walsh D.A."/>
            <person name="Denef V.J."/>
            <person name="McMahon K.D."/>
            <person name="Konstantinidis K.T."/>
            <person name="Eloe-Fadrosh E.A."/>
            <person name="Kyrpides N.C."/>
            <person name="Woyke T."/>
        </authorList>
    </citation>
    <scope>NUCLEOTIDE SEQUENCE</scope>
    <source>
        <strain evidence="2">GVMAG-M-3300010157-4</strain>
    </source>
</reference>
<dbReference type="Pfam" id="PF19066">
    <property type="entry name" value="P9_TM"/>
    <property type="match status" value="1"/>
</dbReference>
<dbReference type="AlphaFoldDB" id="A0A6C0B6H5"/>
<accession>A0A6C0B6H5</accession>
<sequence length="272" mass="30235">MSTLKETPFTDGEDSLEIKILPAATSCKDGDTCGTKKEPLATVVPFWSNNPNVLLNSDYLFELFPTEDMSFEQKLNAVSRTVVLLTLVTFLYTKSTHILLVGAVSIFFVFLLFKHKSSEKDEIQQKKEGFNLDATTPAQTLYKVDKPAEVFQKPDAGNPFGNVLPTDYIYNPKRKPAPPSGNSNVAADIVEQAKQFVRNANPDQPDITEKLFKDLGDEYVFEQSLRPFNSTASTTIPNDQQSFSEFCYGGMVSCKEGNAFACAKGVARYNNY</sequence>
<protein>
    <recommendedName>
        <fullName evidence="1">Minor capsid protein P9 transmembrane helices domain-containing protein</fullName>
    </recommendedName>
</protein>
<feature type="domain" description="Minor capsid protein P9 transmembrane helices" evidence="1">
    <location>
        <begin position="46"/>
        <end position="113"/>
    </location>
</feature>
<dbReference type="InterPro" id="IPR043915">
    <property type="entry name" value="P9_TM"/>
</dbReference>
<evidence type="ECO:0000313" key="2">
    <source>
        <dbReference type="EMBL" id="QHS87686.1"/>
    </source>
</evidence>